<evidence type="ECO:0000313" key="9">
    <source>
        <dbReference type="Proteomes" id="UP000247515"/>
    </source>
</evidence>
<proteinExistence type="inferred from homology"/>
<evidence type="ECO:0000256" key="3">
    <source>
        <dbReference type="ARBA" id="ARBA00023125"/>
    </source>
</evidence>
<name>A0AAQ1GK20_9BURK</name>
<evidence type="ECO:0000259" key="5">
    <source>
        <dbReference type="PROSITE" id="PS50931"/>
    </source>
</evidence>
<organism evidence="7 8">
    <name type="scientific">Paraburkholderia tropica</name>
    <dbReference type="NCBI Taxonomy" id="92647"/>
    <lineage>
        <taxon>Bacteria</taxon>
        <taxon>Pseudomonadati</taxon>
        <taxon>Pseudomonadota</taxon>
        <taxon>Betaproteobacteria</taxon>
        <taxon>Burkholderiales</taxon>
        <taxon>Burkholderiaceae</taxon>
        <taxon>Paraburkholderia</taxon>
    </lineage>
</organism>
<dbReference type="EMBL" id="QJJV01000046">
    <property type="protein sequence ID" value="PXX04237.1"/>
    <property type="molecule type" value="Genomic_DNA"/>
</dbReference>
<dbReference type="InterPro" id="IPR050950">
    <property type="entry name" value="HTH-type_LysR_regulators"/>
</dbReference>
<comment type="caution">
    <text evidence="7">The sequence shown here is derived from an EMBL/GenBank/DDBJ whole genome shotgun (WGS) entry which is preliminary data.</text>
</comment>
<dbReference type="Gene3D" id="3.40.190.10">
    <property type="entry name" value="Periplasmic binding protein-like II"/>
    <property type="match status" value="2"/>
</dbReference>
<evidence type="ECO:0000256" key="2">
    <source>
        <dbReference type="ARBA" id="ARBA00023015"/>
    </source>
</evidence>
<dbReference type="InterPro" id="IPR036388">
    <property type="entry name" value="WH-like_DNA-bd_sf"/>
</dbReference>
<keyword evidence="3 7" id="KW-0238">DNA-binding</keyword>
<dbReference type="InterPro" id="IPR036390">
    <property type="entry name" value="WH_DNA-bd_sf"/>
</dbReference>
<dbReference type="Proteomes" id="UP000183529">
    <property type="component" value="Unassembled WGS sequence"/>
</dbReference>
<dbReference type="Proteomes" id="UP000247515">
    <property type="component" value="Unassembled WGS sequence"/>
</dbReference>
<dbReference type="PANTHER" id="PTHR30419">
    <property type="entry name" value="HTH-TYPE TRANSCRIPTIONAL REGULATOR YBHD"/>
    <property type="match status" value="1"/>
</dbReference>
<evidence type="ECO:0000256" key="4">
    <source>
        <dbReference type="ARBA" id="ARBA00023163"/>
    </source>
</evidence>
<dbReference type="Pfam" id="PF00126">
    <property type="entry name" value="HTH_1"/>
    <property type="match status" value="1"/>
</dbReference>
<sequence>MNFDDSFDPDHAPGTPAATRALIAARLRLRHLNCIVAIAQERTLARAAARLNLSQPAVSKTLAELEQWAGARLVERGRNGAALTAAGEHFLRYALDVRRAVEASASALTREDLARVQSVRIGALPTVEAAVLPPAILRVQAVMPQLGVKIHSDSNSELLRALKAGEVDLMIGRMAEPASMQGVSFEYLYTESLAMAARAGHPLARAGAAPTLEDALAYPLVIAGEQTAPRHHTEAFFESRGLALPPGCVETQSAAVARAVVQASDAVWIVPLRVVEQELAAGALARIEVPAPHGVEPVGMLRRTTVPLSDAAQAFMEALREAQGGEGKGGGKD</sequence>
<dbReference type="InterPro" id="IPR005119">
    <property type="entry name" value="LysR_subst-bd"/>
</dbReference>
<dbReference type="SUPFAM" id="SSF53850">
    <property type="entry name" value="Periplasmic binding protein-like II"/>
    <property type="match status" value="1"/>
</dbReference>
<dbReference type="PRINTS" id="PR00039">
    <property type="entry name" value="HTHLYSR"/>
</dbReference>
<dbReference type="AlphaFoldDB" id="A0AAQ1GK20"/>
<evidence type="ECO:0000313" key="8">
    <source>
        <dbReference type="Proteomes" id="UP000183529"/>
    </source>
</evidence>
<evidence type="ECO:0000313" key="7">
    <source>
        <dbReference type="EMBL" id="SEK07044.1"/>
    </source>
</evidence>
<evidence type="ECO:0000313" key="6">
    <source>
        <dbReference type="EMBL" id="PXX04237.1"/>
    </source>
</evidence>
<gene>
    <name evidence="6" type="ORF">C7400_1464</name>
    <name evidence="7" type="ORF">SAMN05216550_115203</name>
</gene>
<dbReference type="PANTHER" id="PTHR30419:SF8">
    <property type="entry name" value="NITROGEN ASSIMILATION TRANSCRIPTIONAL ACTIVATOR-RELATED"/>
    <property type="match status" value="1"/>
</dbReference>
<accession>A0AAQ1GK20</accession>
<reference evidence="6 9" key="2">
    <citation type="submission" date="2018-05" db="EMBL/GenBank/DDBJ databases">
        <title>Genomic Encyclopedia of Type Strains, Phase IV (KMG-V): Genome sequencing to study the core and pangenomes of soil and plant-associated prokaryotes.</title>
        <authorList>
            <person name="Whitman W."/>
        </authorList>
    </citation>
    <scope>NUCLEOTIDE SEQUENCE [LARGE SCALE GENOMIC DNA]</scope>
    <source>
        <strain evidence="6 9">SIr-6563</strain>
    </source>
</reference>
<dbReference type="InterPro" id="IPR000847">
    <property type="entry name" value="LysR_HTH_N"/>
</dbReference>
<dbReference type="RefSeq" id="WP_074986004.1">
    <property type="nucleotide sequence ID" value="NZ_CADFGN010000013.1"/>
</dbReference>
<keyword evidence="4" id="KW-0804">Transcription</keyword>
<dbReference type="GO" id="GO:0005829">
    <property type="term" value="C:cytosol"/>
    <property type="evidence" value="ECO:0007669"/>
    <property type="project" value="TreeGrafter"/>
</dbReference>
<protein>
    <submittedName>
        <fullName evidence="6">DNA-binding transcriptional LysR family regulator</fullName>
    </submittedName>
    <submittedName>
        <fullName evidence="7">DNA-binding transcriptional regulator, LysR family</fullName>
    </submittedName>
</protein>
<evidence type="ECO:0000256" key="1">
    <source>
        <dbReference type="ARBA" id="ARBA00009437"/>
    </source>
</evidence>
<dbReference type="Pfam" id="PF03466">
    <property type="entry name" value="LysR_substrate"/>
    <property type="match status" value="1"/>
</dbReference>
<dbReference type="Gene3D" id="1.10.10.10">
    <property type="entry name" value="Winged helix-like DNA-binding domain superfamily/Winged helix DNA-binding domain"/>
    <property type="match status" value="1"/>
</dbReference>
<keyword evidence="2" id="KW-0805">Transcription regulation</keyword>
<dbReference type="EMBL" id="FNZM01000015">
    <property type="protein sequence ID" value="SEK07044.1"/>
    <property type="molecule type" value="Genomic_DNA"/>
</dbReference>
<dbReference type="GO" id="GO:0003677">
    <property type="term" value="F:DNA binding"/>
    <property type="evidence" value="ECO:0007669"/>
    <property type="project" value="UniProtKB-KW"/>
</dbReference>
<comment type="similarity">
    <text evidence="1">Belongs to the LysR transcriptional regulatory family.</text>
</comment>
<reference evidence="7 8" key="1">
    <citation type="submission" date="2016-10" db="EMBL/GenBank/DDBJ databases">
        <authorList>
            <person name="Varghese N."/>
            <person name="Submissions S."/>
        </authorList>
    </citation>
    <scope>NUCLEOTIDE SEQUENCE [LARGE SCALE GENOMIC DNA]</scope>
    <source>
        <strain evidence="7 8">LMG 22274</strain>
    </source>
</reference>
<dbReference type="PROSITE" id="PS50931">
    <property type="entry name" value="HTH_LYSR"/>
    <property type="match status" value="1"/>
</dbReference>
<dbReference type="GO" id="GO:0003700">
    <property type="term" value="F:DNA-binding transcription factor activity"/>
    <property type="evidence" value="ECO:0007669"/>
    <property type="project" value="InterPro"/>
</dbReference>
<feature type="domain" description="HTH lysR-type" evidence="5">
    <location>
        <begin position="27"/>
        <end position="84"/>
    </location>
</feature>
<keyword evidence="9" id="KW-1185">Reference proteome</keyword>
<dbReference type="SUPFAM" id="SSF46785">
    <property type="entry name" value="Winged helix' DNA-binding domain"/>
    <property type="match status" value="1"/>
</dbReference>